<feature type="domain" description="CCHC-type" evidence="3">
    <location>
        <begin position="370"/>
        <end position="386"/>
    </location>
</feature>
<feature type="compositionally biased region" description="Low complexity" evidence="2">
    <location>
        <begin position="351"/>
        <end position="362"/>
    </location>
</feature>
<dbReference type="GO" id="GO:0003676">
    <property type="term" value="F:nucleic acid binding"/>
    <property type="evidence" value="ECO:0007669"/>
    <property type="project" value="InterPro"/>
</dbReference>
<keyword evidence="1" id="KW-0863">Zinc-finger</keyword>
<evidence type="ECO:0000256" key="1">
    <source>
        <dbReference type="PROSITE-ProRule" id="PRU00047"/>
    </source>
</evidence>
<evidence type="ECO:0000313" key="5">
    <source>
        <dbReference type="Proteomes" id="UP000435112"/>
    </source>
</evidence>
<comment type="caution">
    <text evidence="4">The sequence shown here is derived from an EMBL/GenBank/DDBJ whole genome shotgun (WGS) entry which is preliminary data.</text>
</comment>
<organism evidence="4 5">
    <name type="scientific">Phytophthora rubi</name>
    <dbReference type="NCBI Taxonomy" id="129364"/>
    <lineage>
        <taxon>Eukaryota</taxon>
        <taxon>Sar</taxon>
        <taxon>Stramenopiles</taxon>
        <taxon>Oomycota</taxon>
        <taxon>Peronosporomycetes</taxon>
        <taxon>Peronosporales</taxon>
        <taxon>Peronosporaceae</taxon>
        <taxon>Phytophthora</taxon>
    </lineage>
</organism>
<dbReference type="SUPFAM" id="SSF57756">
    <property type="entry name" value="Retrovirus zinc finger-like domains"/>
    <property type="match status" value="1"/>
</dbReference>
<dbReference type="InterPro" id="IPR001878">
    <property type="entry name" value="Znf_CCHC"/>
</dbReference>
<dbReference type="Pfam" id="PF03732">
    <property type="entry name" value="Retrotrans_gag"/>
    <property type="match status" value="1"/>
</dbReference>
<dbReference type="InterPro" id="IPR036875">
    <property type="entry name" value="Znf_CCHC_sf"/>
</dbReference>
<feature type="region of interest" description="Disordered" evidence="2">
    <location>
        <begin position="402"/>
        <end position="423"/>
    </location>
</feature>
<feature type="region of interest" description="Disordered" evidence="2">
    <location>
        <begin position="315"/>
        <end position="366"/>
    </location>
</feature>
<sequence length="423" mass="46032">MTVGPAAQATMDTHGDTEVGGSDDDGRPFKPTAGGVRVETWIAKVDLAVEGAQISGRGDWNDEELYYVVGNKLQDDAAKSWVQINKELVGHERTWSKWKEALVRRYGERPDLAQAEWRVMQRTMQPGETFADFASGLRDAAGQNRVREETLLGQFYRGLEKTTRQLVKLAPTPTTLGEAVDKATKIDDSSYNVARGMRNIGQPWATSTTQTAIQMDGTTGAMRVIPGIGSMPADMIGDLTVGGNEVGEEHAYFTNPQGVFDKNSNVWVAPSGRTWNGKFWRLNKKERKAATFDQRATNKRHAGKPERKVKVMMVTADQTSSSEESDAPPPAKKKQRGASVRQTKAAERATDAPPARPAGAPGKQPNEMNRCFACGGAGHFARECPDTAAKARNDAYLAERKSKLESAETEIGRSKGSTASGAE</sequence>
<dbReference type="InterPro" id="IPR005162">
    <property type="entry name" value="Retrotrans_gag_dom"/>
</dbReference>
<dbReference type="AlphaFoldDB" id="A0A6A3N4T4"/>
<dbReference type="SMART" id="SM00343">
    <property type="entry name" value="ZnF_C2HC"/>
    <property type="match status" value="1"/>
</dbReference>
<dbReference type="PANTHER" id="PTHR33223:SF6">
    <property type="entry name" value="CCHC-TYPE DOMAIN-CONTAINING PROTEIN"/>
    <property type="match status" value="1"/>
</dbReference>
<dbReference type="PANTHER" id="PTHR33223">
    <property type="entry name" value="CCHC-TYPE DOMAIN-CONTAINING PROTEIN"/>
    <property type="match status" value="1"/>
</dbReference>
<protein>
    <recommendedName>
        <fullName evidence="3">CCHC-type domain-containing protein</fullName>
    </recommendedName>
</protein>
<evidence type="ECO:0000313" key="4">
    <source>
        <dbReference type="EMBL" id="KAE9035355.1"/>
    </source>
</evidence>
<evidence type="ECO:0000256" key="2">
    <source>
        <dbReference type="SAM" id="MobiDB-lite"/>
    </source>
</evidence>
<dbReference type="Gene3D" id="4.10.60.10">
    <property type="entry name" value="Zinc finger, CCHC-type"/>
    <property type="match status" value="1"/>
</dbReference>
<keyword evidence="1" id="KW-0862">Zinc</keyword>
<dbReference type="GO" id="GO:0008270">
    <property type="term" value="F:zinc ion binding"/>
    <property type="evidence" value="ECO:0007669"/>
    <property type="project" value="UniProtKB-KW"/>
</dbReference>
<dbReference type="PROSITE" id="PS50158">
    <property type="entry name" value="ZF_CCHC"/>
    <property type="match status" value="1"/>
</dbReference>
<reference evidence="4 5" key="1">
    <citation type="submission" date="2018-09" db="EMBL/GenBank/DDBJ databases">
        <title>Genomic investigation of the strawberry pathogen Phytophthora fragariae indicates pathogenicity is determined by transcriptional variation in three key races.</title>
        <authorList>
            <person name="Adams T.M."/>
            <person name="Armitage A.D."/>
            <person name="Sobczyk M.K."/>
            <person name="Bates H.J."/>
            <person name="Dunwell J.M."/>
            <person name="Nellist C.F."/>
            <person name="Harrison R.J."/>
        </authorList>
    </citation>
    <scope>NUCLEOTIDE SEQUENCE [LARGE SCALE GENOMIC DNA]</scope>
    <source>
        <strain evidence="4 5">SCRP324</strain>
    </source>
</reference>
<name>A0A6A3N4T4_9STRA</name>
<feature type="compositionally biased region" description="Basic and acidic residues" evidence="2">
    <location>
        <begin position="402"/>
        <end position="413"/>
    </location>
</feature>
<dbReference type="Proteomes" id="UP000435112">
    <property type="component" value="Unassembled WGS sequence"/>
</dbReference>
<proteinExistence type="predicted"/>
<accession>A0A6A3N4T4</accession>
<evidence type="ECO:0000259" key="3">
    <source>
        <dbReference type="PROSITE" id="PS50158"/>
    </source>
</evidence>
<dbReference type="Pfam" id="PF00098">
    <property type="entry name" value="zf-CCHC"/>
    <property type="match status" value="1"/>
</dbReference>
<dbReference type="OrthoDB" id="126381at2759"/>
<feature type="region of interest" description="Disordered" evidence="2">
    <location>
        <begin position="1"/>
        <end position="33"/>
    </location>
</feature>
<dbReference type="EMBL" id="QXFU01000368">
    <property type="protein sequence ID" value="KAE9035355.1"/>
    <property type="molecule type" value="Genomic_DNA"/>
</dbReference>
<gene>
    <name evidence="4" type="ORF">PR002_g7629</name>
</gene>
<keyword evidence="1" id="KW-0479">Metal-binding</keyword>